<evidence type="ECO:0000256" key="4">
    <source>
        <dbReference type="HAMAP-Rule" id="MF_00047"/>
    </source>
</evidence>
<dbReference type="InterPro" id="IPR011095">
    <property type="entry name" value="Dala_Dala_lig_C"/>
</dbReference>
<evidence type="ECO:0000256" key="5">
    <source>
        <dbReference type="PROSITE-ProRule" id="PRU00409"/>
    </source>
</evidence>
<dbReference type="PIRSF" id="PIRSF039102">
    <property type="entry name" value="Ddl/VanB"/>
    <property type="match status" value="1"/>
</dbReference>
<dbReference type="PANTHER" id="PTHR23132:SF23">
    <property type="entry name" value="D-ALANINE--D-ALANINE LIGASE B"/>
    <property type="match status" value="1"/>
</dbReference>
<comment type="catalytic activity">
    <reaction evidence="4">
        <text>2 D-alanine + ATP = D-alanyl-D-alanine + ADP + phosphate + H(+)</text>
        <dbReference type="Rhea" id="RHEA:11224"/>
        <dbReference type="ChEBI" id="CHEBI:15378"/>
        <dbReference type="ChEBI" id="CHEBI:30616"/>
        <dbReference type="ChEBI" id="CHEBI:43474"/>
        <dbReference type="ChEBI" id="CHEBI:57416"/>
        <dbReference type="ChEBI" id="CHEBI:57822"/>
        <dbReference type="ChEBI" id="CHEBI:456216"/>
        <dbReference type="EC" id="6.3.2.4"/>
    </reaction>
</comment>
<comment type="similarity">
    <text evidence="1 4">Belongs to the D-alanine--D-alanine ligase family.</text>
</comment>
<dbReference type="GO" id="GO:0008716">
    <property type="term" value="F:D-alanine-D-alanine ligase activity"/>
    <property type="evidence" value="ECO:0007669"/>
    <property type="project" value="UniProtKB-EC"/>
</dbReference>
<evidence type="ECO:0000256" key="1">
    <source>
        <dbReference type="ARBA" id="ARBA00010871"/>
    </source>
</evidence>
<dbReference type="Gene3D" id="3.40.50.20">
    <property type="match status" value="1"/>
</dbReference>
<dbReference type="Pfam" id="PF07478">
    <property type="entry name" value="Dala_Dala_lig_C"/>
    <property type="match status" value="1"/>
</dbReference>
<feature type="domain" description="ATP-grasp" evidence="6">
    <location>
        <begin position="103"/>
        <end position="310"/>
    </location>
</feature>
<dbReference type="HAMAP" id="MF_00047">
    <property type="entry name" value="Dala_Dala_lig"/>
    <property type="match status" value="1"/>
</dbReference>
<protein>
    <recommendedName>
        <fullName evidence="4">D-alanine--D-alanine ligase</fullName>
        <ecNumber evidence="4">6.3.2.4</ecNumber>
    </recommendedName>
    <alternativeName>
        <fullName evidence="4">D-Ala-D-Ala ligase</fullName>
    </alternativeName>
    <alternativeName>
        <fullName evidence="4">D-alanylalanine synthetase</fullName>
    </alternativeName>
</protein>
<dbReference type="Pfam" id="PF01820">
    <property type="entry name" value="Dala_Dala_lig_N"/>
    <property type="match status" value="1"/>
</dbReference>
<dbReference type="SUPFAM" id="SSF52440">
    <property type="entry name" value="PreATP-grasp domain"/>
    <property type="match status" value="1"/>
</dbReference>
<keyword evidence="4" id="KW-0573">Peptidoglycan synthesis</keyword>
<sequence>MSDLGRVVVLAGGLSHERDVSLRSGRRIADALRAIDVDVEVLDVDGRLLSALAADRPDVVFPALHGSYGEDGAVRDVLDLLGIPYVGSGPDASRTAFDKPMAKAVLRAAGVRTPDSVALPHDTFRDLGASAVLEAIVARFGLPLFVKPARGGSALGASVARTVEELSSAMVGAFSYGDVALVETYLEGTEVAVSVVDTGSGPEALPIVEIVPDSGVYDYTARYTAGTTEFFVPSRLDPEAAQAAAQTALTAHQVLRLRDVSRTDLIVDAAGTAWFLESNVAPGMTETSLLPQAVAAAGLDAGVLYRELLHRAVSRST</sequence>
<dbReference type="PROSITE" id="PS50975">
    <property type="entry name" value="ATP_GRASP"/>
    <property type="match status" value="1"/>
</dbReference>
<dbReference type="Proteomes" id="UP001551482">
    <property type="component" value="Unassembled WGS sequence"/>
</dbReference>
<dbReference type="RefSeq" id="WP_358362335.1">
    <property type="nucleotide sequence ID" value="NZ_JBEZFP010000135.1"/>
</dbReference>
<evidence type="ECO:0000256" key="2">
    <source>
        <dbReference type="ARBA" id="ARBA00022598"/>
    </source>
</evidence>
<dbReference type="InterPro" id="IPR005905">
    <property type="entry name" value="D_ala_D_ala"/>
</dbReference>
<dbReference type="EC" id="6.3.2.4" evidence="4"/>
<gene>
    <name evidence="4" type="primary">ddl</name>
    <name evidence="7" type="ORF">AB0C36_35015</name>
</gene>
<dbReference type="InterPro" id="IPR016185">
    <property type="entry name" value="PreATP-grasp_dom_sf"/>
</dbReference>
<reference evidence="7 8" key="1">
    <citation type="submission" date="2024-06" db="EMBL/GenBank/DDBJ databases">
        <title>The Natural Products Discovery Center: Release of the First 8490 Sequenced Strains for Exploring Actinobacteria Biosynthetic Diversity.</title>
        <authorList>
            <person name="Kalkreuter E."/>
            <person name="Kautsar S.A."/>
            <person name="Yang D."/>
            <person name="Bader C.D."/>
            <person name="Teijaro C.N."/>
            <person name="Fluegel L."/>
            <person name="Davis C.M."/>
            <person name="Simpson J.R."/>
            <person name="Lauterbach L."/>
            <person name="Steele A.D."/>
            <person name="Gui C."/>
            <person name="Meng S."/>
            <person name="Li G."/>
            <person name="Viehrig K."/>
            <person name="Ye F."/>
            <person name="Su P."/>
            <person name="Kiefer A.F."/>
            <person name="Nichols A."/>
            <person name="Cepeda A.J."/>
            <person name="Yan W."/>
            <person name="Fan B."/>
            <person name="Jiang Y."/>
            <person name="Adhikari A."/>
            <person name="Zheng C.-J."/>
            <person name="Schuster L."/>
            <person name="Cowan T.M."/>
            <person name="Smanski M.J."/>
            <person name="Chevrette M.G."/>
            <person name="De Carvalho L.P.S."/>
            <person name="Shen B."/>
        </authorList>
    </citation>
    <scope>NUCLEOTIDE SEQUENCE [LARGE SCALE GENOMIC DNA]</scope>
    <source>
        <strain evidence="7 8">NPDC048946</strain>
    </source>
</reference>
<keyword evidence="2 4" id="KW-0436">Ligase</keyword>
<comment type="function">
    <text evidence="4">Cell wall formation.</text>
</comment>
<comment type="pathway">
    <text evidence="4">Cell wall biogenesis; peptidoglycan biosynthesis.</text>
</comment>
<dbReference type="NCBIfam" id="NF002378">
    <property type="entry name" value="PRK01372.1"/>
    <property type="match status" value="1"/>
</dbReference>
<keyword evidence="5" id="KW-0547">Nucleotide-binding</keyword>
<keyword evidence="4" id="KW-0133">Cell shape</keyword>
<organism evidence="7 8">
    <name type="scientific">Streptodolium elevatio</name>
    <dbReference type="NCBI Taxonomy" id="3157996"/>
    <lineage>
        <taxon>Bacteria</taxon>
        <taxon>Bacillati</taxon>
        <taxon>Actinomycetota</taxon>
        <taxon>Actinomycetes</taxon>
        <taxon>Kitasatosporales</taxon>
        <taxon>Streptomycetaceae</taxon>
        <taxon>Streptodolium</taxon>
    </lineage>
</organism>
<dbReference type="PANTHER" id="PTHR23132">
    <property type="entry name" value="D-ALANINE--D-ALANINE LIGASE"/>
    <property type="match status" value="1"/>
</dbReference>
<dbReference type="EMBL" id="JBEZFP010000135">
    <property type="protein sequence ID" value="MEU8138697.1"/>
    <property type="molecule type" value="Genomic_DNA"/>
</dbReference>
<dbReference type="Gene3D" id="3.30.1490.20">
    <property type="entry name" value="ATP-grasp fold, A domain"/>
    <property type="match status" value="1"/>
</dbReference>
<accession>A0ABV3DTY0</accession>
<dbReference type="SUPFAM" id="SSF56059">
    <property type="entry name" value="Glutathione synthetase ATP-binding domain-like"/>
    <property type="match status" value="1"/>
</dbReference>
<dbReference type="InterPro" id="IPR013815">
    <property type="entry name" value="ATP_grasp_subdomain_1"/>
</dbReference>
<proteinExistence type="inferred from homology"/>
<name>A0ABV3DTY0_9ACTN</name>
<keyword evidence="5" id="KW-0067">ATP-binding</keyword>
<dbReference type="InterPro" id="IPR011761">
    <property type="entry name" value="ATP-grasp"/>
</dbReference>
<evidence type="ECO:0000256" key="3">
    <source>
        <dbReference type="ARBA" id="ARBA00023316"/>
    </source>
</evidence>
<evidence type="ECO:0000259" key="6">
    <source>
        <dbReference type="PROSITE" id="PS50975"/>
    </source>
</evidence>
<keyword evidence="4" id="KW-0963">Cytoplasm</keyword>
<dbReference type="InterPro" id="IPR011127">
    <property type="entry name" value="Dala_Dala_lig_N"/>
</dbReference>
<evidence type="ECO:0000313" key="7">
    <source>
        <dbReference type="EMBL" id="MEU8138697.1"/>
    </source>
</evidence>
<keyword evidence="3 4" id="KW-0961">Cell wall biogenesis/degradation</keyword>
<dbReference type="Gene3D" id="3.30.470.20">
    <property type="entry name" value="ATP-grasp fold, B domain"/>
    <property type="match status" value="1"/>
</dbReference>
<keyword evidence="8" id="KW-1185">Reference proteome</keyword>
<comment type="caution">
    <text evidence="7">The sequence shown here is derived from an EMBL/GenBank/DDBJ whole genome shotgun (WGS) entry which is preliminary data.</text>
</comment>
<evidence type="ECO:0000313" key="8">
    <source>
        <dbReference type="Proteomes" id="UP001551482"/>
    </source>
</evidence>
<comment type="subcellular location">
    <subcellularLocation>
        <location evidence="4">Cytoplasm</location>
    </subcellularLocation>
</comment>